<reference evidence="10 11" key="1">
    <citation type="journal article" date="2003" name="Nature">
        <title>Genome divergence in two Prochlorococcus ecotypes reflects oceanic niche differentiation.</title>
        <authorList>
            <person name="Rocap G."/>
            <person name="Larimer F.W."/>
            <person name="Lamerdin J.E."/>
            <person name="Malfatti S."/>
            <person name="Chain P."/>
            <person name="Ahlgren N.A."/>
            <person name="Arellano A."/>
            <person name="Coleman M."/>
            <person name="Hauser L."/>
            <person name="Hess W.R."/>
            <person name="Johnson Z.I."/>
            <person name="Land M.L."/>
            <person name="Lindell D."/>
            <person name="Post A.F."/>
            <person name="Regala W."/>
            <person name="Shah M."/>
            <person name="Shaw S.L."/>
            <person name="Steglich C."/>
            <person name="Sullivan M.B."/>
            <person name="Ting C.S."/>
            <person name="Tolonen A."/>
            <person name="Webb E.A."/>
            <person name="Zinser E.R."/>
            <person name="Chisholm S.W."/>
        </authorList>
    </citation>
    <scope>NUCLEOTIDE SEQUENCE [LARGE SCALE GENOMIC DNA]</scope>
    <source>
        <strain evidence="11">CCMP1986 / NIES-2087 / MED4</strain>
    </source>
</reference>
<dbReference type="GO" id="GO:0005886">
    <property type="term" value="C:plasma membrane"/>
    <property type="evidence" value="ECO:0007669"/>
    <property type="project" value="UniProtKB-SubCell"/>
</dbReference>
<dbReference type="RefSeq" id="WP_011133124.1">
    <property type="nucleotide sequence ID" value="NC_005072.1"/>
</dbReference>
<evidence type="ECO:0000259" key="9">
    <source>
        <dbReference type="Pfam" id="PF13231"/>
    </source>
</evidence>
<dbReference type="PANTHER" id="PTHR33908:SF3">
    <property type="entry name" value="UNDECAPRENYL PHOSPHATE-ALPHA-4-AMINO-4-DEOXY-L-ARABINOSE ARABINOSYL TRANSFERASE"/>
    <property type="match status" value="1"/>
</dbReference>
<feature type="domain" description="Glycosyltransferase RgtA/B/C/D-like" evidence="9">
    <location>
        <begin position="60"/>
        <end position="215"/>
    </location>
</feature>
<name>Q7UZZ7_PROMP</name>
<comment type="subcellular location">
    <subcellularLocation>
        <location evidence="1">Cell membrane</location>
        <topology evidence="1">Multi-pass membrane protein</topology>
    </subcellularLocation>
</comment>
<dbReference type="OrthoDB" id="517818at2"/>
<keyword evidence="4 10" id="KW-0808">Transferase</keyword>
<organism evidence="10 11">
    <name type="scientific">Prochlorococcus marinus subsp. pastoris (strain CCMP1986 / NIES-2087 / MED4)</name>
    <dbReference type="NCBI Taxonomy" id="59919"/>
    <lineage>
        <taxon>Bacteria</taxon>
        <taxon>Bacillati</taxon>
        <taxon>Cyanobacteriota</taxon>
        <taxon>Cyanophyceae</taxon>
        <taxon>Synechococcales</taxon>
        <taxon>Prochlorococcaceae</taxon>
        <taxon>Prochlorococcus</taxon>
    </lineage>
</organism>
<evidence type="ECO:0000256" key="1">
    <source>
        <dbReference type="ARBA" id="ARBA00004651"/>
    </source>
</evidence>
<keyword evidence="3 10" id="KW-0328">Glycosyltransferase</keyword>
<protein>
    <submittedName>
        <fullName evidence="10">Dolichyl-phosphate-mannose-protein mannosyltransferase</fullName>
    </submittedName>
</protein>
<feature type="transmembrane region" description="Helical" evidence="8">
    <location>
        <begin position="6"/>
        <end position="23"/>
    </location>
</feature>
<dbReference type="GO" id="GO:0016763">
    <property type="term" value="F:pentosyltransferase activity"/>
    <property type="evidence" value="ECO:0007669"/>
    <property type="project" value="TreeGrafter"/>
</dbReference>
<accession>Q7UZZ7</accession>
<keyword evidence="6 8" id="KW-1133">Transmembrane helix</keyword>
<evidence type="ECO:0000313" key="10">
    <source>
        <dbReference type="EMBL" id="CAE19955.1"/>
    </source>
</evidence>
<feature type="transmembrane region" description="Helical" evidence="8">
    <location>
        <begin position="157"/>
        <end position="188"/>
    </location>
</feature>
<evidence type="ECO:0000256" key="2">
    <source>
        <dbReference type="ARBA" id="ARBA00022475"/>
    </source>
</evidence>
<keyword evidence="5 8" id="KW-0812">Transmembrane</keyword>
<dbReference type="PANTHER" id="PTHR33908">
    <property type="entry name" value="MANNOSYLTRANSFERASE YKCB-RELATED"/>
    <property type="match status" value="1"/>
</dbReference>
<dbReference type="KEGG" id="pmm:PMM1496"/>
<evidence type="ECO:0000256" key="3">
    <source>
        <dbReference type="ARBA" id="ARBA00022676"/>
    </source>
</evidence>
<dbReference type="GO" id="GO:0009103">
    <property type="term" value="P:lipopolysaccharide biosynthetic process"/>
    <property type="evidence" value="ECO:0007669"/>
    <property type="project" value="UniProtKB-ARBA"/>
</dbReference>
<gene>
    <name evidence="10" type="ordered locus">PMM1496</name>
</gene>
<feature type="transmembrane region" description="Helical" evidence="8">
    <location>
        <begin position="110"/>
        <end position="127"/>
    </location>
</feature>
<feature type="transmembrane region" description="Helical" evidence="8">
    <location>
        <begin position="397"/>
        <end position="415"/>
    </location>
</feature>
<evidence type="ECO:0000256" key="5">
    <source>
        <dbReference type="ARBA" id="ARBA00022692"/>
    </source>
</evidence>
<feature type="transmembrane region" description="Helical" evidence="8">
    <location>
        <begin position="248"/>
        <end position="271"/>
    </location>
</feature>
<dbReference type="InterPro" id="IPR050297">
    <property type="entry name" value="LipidA_mod_glycosyltrf_83"/>
</dbReference>
<evidence type="ECO:0000256" key="4">
    <source>
        <dbReference type="ARBA" id="ARBA00022679"/>
    </source>
</evidence>
<evidence type="ECO:0000313" key="11">
    <source>
        <dbReference type="Proteomes" id="UP000001026"/>
    </source>
</evidence>
<dbReference type="InterPro" id="IPR038731">
    <property type="entry name" value="RgtA/B/C-like"/>
</dbReference>
<proteinExistence type="predicted"/>
<dbReference type="Pfam" id="PF13231">
    <property type="entry name" value="PMT_2"/>
    <property type="match status" value="1"/>
</dbReference>
<feature type="transmembrane region" description="Helical" evidence="8">
    <location>
        <begin position="283"/>
        <end position="299"/>
    </location>
</feature>
<dbReference type="Proteomes" id="UP000001026">
    <property type="component" value="Chromosome"/>
</dbReference>
<sequence length="515" mass="59883">MWKINFKLFLKLLIFFPLIFYFGKRSYLAYDEGFYALQARWILEKGNWTIPLWWGDFNLDRTIGIQFLIAKSQEIFGENLFAAYLPTTISSIVMLIITHKLHEELIGKKFAIASPLILSTTFLWFDYSHLATQDLIYSCLVTIGIFSIVKTNSKKELVYISLFGIWIGLAFMMKTFLVAVPITSLLPYLIKKKYIFTSKYFWLGLIIGFIPFIVWSTSINTFLDKNIIFHLLDKFNNLSEENTFTNPFYYYLWNIPVTFLPWSIFSIIGLVHGLKSKNSQGFILFYFPLILIILISSFSTKTPYYPLQISSILSLNAFIGIKYLIEEKRFKFLFIFISSRVIPLLVVTIIFIYFLFLKATINFNLRENTFLISGLILFALAWSFIKKSQHSSKMISILIIGPYLMTSCFLQSGLFTDRSREIRETMENISSLKTSNNRIIKVDKSSIINTTTHSKIIRIALLTPNLGEGIDNIKTLKSSELAWSIFPKEDQTKDTSIKIIYENEVIFPWKLIKKI</sequence>
<evidence type="ECO:0000256" key="6">
    <source>
        <dbReference type="ARBA" id="ARBA00022989"/>
    </source>
</evidence>
<dbReference type="eggNOG" id="COG1807">
    <property type="taxonomic scope" value="Bacteria"/>
</dbReference>
<keyword evidence="2" id="KW-1003">Cell membrane</keyword>
<feature type="transmembrane region" description="Helical" evidence="8">
    <location>
        <begin position="368"/>
        <end position="385"/>
    </location>
</feature>
<feature type="transmembrane region" description="Helical" evidence="8">
    <location>
        <begin position="332"/>
        <end position="356"/>
    </location>
</feature>
<dbReference type="HOGENOM" id="CLU_038252_0_0_3"/>
<keyword evidence="7 8" id="KW-0472">Membrane</keyword>
<evidence type="ECO:0000256" key="8">
    <source>
        <dbReference type="SAM" id="Phobius"/>
    </source>
</evidence>
<feature type="transmembrane region" description="Helical" evidence="8">
    <location>
        <begin position="305"/>
        <end position="325"/>
    </location>
</feature>
<feature type="transmembrane region" description="Helical" evidence="8">
    <location>
        <begin position="80"/>
        <end position="98"/>
    </location>
</feature>
<dbReference type="GO" id="GO:0010041">
    <property type="term" value="P:response to iron(III) ion"/>
    <property type="evidence" value="ECO:0007669"/>
    <property type="project" value="TreeGrafter"/>
</dbReference>
<evidence type="ECO:0000256" key="7">
    <source>
        <dbReference type="ARBA" id="ARBA00023136"/>
    </source>
</evidence>
<dbReference type="EMBL" id="BX548174">
    <property type="protein sequence ID" value="CAE19955.1"/>
    <property type="molecule type" value="Genomic_DNA"/>
</dbReference>
<feature type="transmembrane region" description="Helical" evidence="8">
    <location>
        <begin position="200"/>
        <end position="223"/>
    </location>
</feature>
<dbReference type="STRING" id="59919.PMM1496"/>
<dbReference type="AlphaFoldDB" id="Q7UZZ7"/>